<dbReference type="EMBL" id="KV722916">
    <property type="protein sequence ID" value="OCH83629.1"/>
    <property type="molecule type" value="Genomic_DNA"/>
</dbReference>
<feature type="compositionally biased region" description="Low complexity" evidence="1">
    <location>
        <begin position="176"/>
        <end position="186"/>
    </location>
</feature>
<feature type="region of interest" description="Disordered" evidence="1">
    <location>
        <begin position="1"/>
        <end position="143"/>
    </location>
</feature>
<accession>A0A8E2AHQ1</accession>
<feature type="non-terminal residue" evidence="2">
    <location>
        <position position="1"/>
    </location>
</feature>
<feature type="compositionally biased region" description="Polar residues" evidence="1">
    <location>
        <begin position="132"/>
        <end position="142"/>
    </location>
</feature>
<feature type="region of interest" description="Disordered" evidence="1">
    <location>
        <begin position="170"/>
        <end position="192"/>
    </location>
</feature>
<dbReference type="Proteomes" id="UP000250043">
    <property type="component" value="Unassembled WGS sequence"/>
</dbReference>
<reference evidence="2 3" key="1">
    <citation type="submission" date="2016-07" db="EMBL/GenBank/DDBJ databases">
        <title>Draft genome of the white-rot fungus Obba rivulosa 3A-2.</title>
        <authorList>
            <consortium name="DOE Joint Genome Institute"/>
            <person name="Miettinen O."/>
            <person name="Riley R."/>
            <person name="Acob R."/>
            <person name="Barry K."/>
            <person name="Cullen D."/>
            <person name="De Vries R."/>
            <person name="Hainaut M."/>
            <person name="Hatakka A."/>
            <person name="Henrissat B."/>
            <person name="Hilden K."/>
            <person name="Kuo R."/>
            <person name="Labutti K."/>
            <person name="Lipzen A."/>
            <person name="Makela M.R."/>
            <person name="Sandor L."/>
            <person name="Spatafora J.W."/>
            <person name="Grigoriev I.V."/>
            <person name="Hibbett D.S."/>
        </authorList>
    </citation>
    <scope>NUCLEOTIDE SEQUENCE [LARGE SCALE GENOMIC DNA]</scope>
    <source>
        <strain evidence="2 3">3A-2</strain>
    </source>
</reference>
<evidence type="ECO:0000313" key="2">
    <source>
        <dbReference type="EMBL" id="OCH83629.1"/>
    </source>
</evidence>
<organism evidence="2 3">
    <name type="scientific">Obba rivulosa</name>
    <dbReference type="NCBI Taxonomy" id="1052685"/>
    <lineage>
        <taxon>Eukaryota</taxon>
        <taxon>Fungi</taxon>
        <taxon>Dikarya</taxon>
        <taxon>Basidiomycota</taxon>
        <taxon>Agaricomycotina</taxon>
        <taxon>Agaricomycetes</taxon>
        <taxon>Polyporales</taxon>
        <taxon>Gelatoporiaceae</taxon>
        <taxon>Obba</taxon>
    </lineage>
</organism>
<evidence type="ECO:0000256" key="1">
    <source>
        <dbReference type="SAM" id="MobiDB-lite"/>
    </source>
</evidence>
<gene>
    <name evidence="2" type="ORF">OBBRIDRAFT_531032</name>
</gene>
<evidence type="ECO:0000313" key="3">
    <source>
        <dbReference type="Proteomes" id="UP000250043"/>
    </source>
</evidence>
<name>A0A8E2AHQ1_9APHY</name>
<keyword evidence="3" id="KW-1185">Reference proteome</keyword>
<proteinExistence type="predicted"/>
<dbReference type="AlphaFoldDB" id="A0A8E2AHQ1"/>
<protein>
    <submittedName>
        <fullName evidence="2">Uncharacterized protein</fullName>
    </submittedName>
</protein>
<sequence length="417" mass="44987">VNEIDNSSPKPKRVRINPAAKRPTAPASKSHSSHVPAARGKAAQHREHAPPPIFYAGQTPPTSEEDQLVSSVPPARGVHAKHTKSDSSEIEVLDGPPPQKTSVKPTKLLPRKTSNKPRIPSTDVEFLEGPPQQKTFNKSSKPTAPKLVPVVEIVVPSSMSRKVALSRLPATRADKAAPPASSKAADTMPTRVTRGMAADISAKSRTKPPIEAPLAKRLKPATSLPMARMTTPVDGPSDGSPIKKGKGLDRIIIKSRKDDYHIPSEPVRRNSIPPDAHDPFTYIGTHERHMNEHREVEYSLPQAHHLGSEHSRDSHLQGPGSIPQPAVDQAARYGGMPGMGMPGMGRHNMPVPGMVHPGMGPPGIQFPGMGMPIMGYPNMAAAPEALYAAFLQWMGQNQMNQGQGMEMDPTKRQEHQG</sequence>